<evidence type="ECO:0000313" key="1">
    <source>
        <dbReference type="EMBL" id="EQA96985.1"/>
    </source>
</evidence>
<dbReference type="AlphaFoldDB" id="T0G013"/>
<keyword evidence="2" id="KW-1185">Reference proteome</keyword>
<protein>
    <submittedName>
        <fullName evidence="1">Uncharacterized protein</fullName>
    </submittedName>
</protein>
<dbReference type="Proteomes" id="UP000015524">
    <property type="component" value="Unassembled WGS sequence"/>
</dbReference>
<gene>
    <name evidence="1" type="ORF">L485_23200</name>
</gene>
<accession>T0G013</accession>
<organism evidence="1 2">
    <name type="scientific">Sphingobium baderi LL03</name>
    <dbReference type="NCBI Taxonomy" id="1114964"/>
    <lineage>
        <taxon>Bacteria</taxon>
        <taxon>Pseudomonadati</taxon>
        <taxon>Pseudomonadota</taxon>
        <taxon>Alphaproteobacteria</taxon>
        <taxon>Sphingomonadales</taxon>
        <taxon>Sphingomonadaceae</taxon>
        <taxon>Sphingobium</taxon>
    </lineage>
</organism>
<proteinExistence type="predicted"/>
<dbReference type="EMBL" id="ATIB01000088">
    <property type="protein sequence ID" value="EQA96985.1"/>
    <property type="molecule type" value="Genomic_DNA"/>
</dbReference>
<sequence>MASTTIPEHRRSNHNFEVFEIGKRDAVAIGPSISELLDADRDF</sequence>
<name>T0G013_9SPHN</name>
<reference evidence="1 2" key="1">
    <citation type="journal article" date="2013" name="Genome Announc.">
        <title>Draft Genome Sequence of a Hexachlorocyclohexane-Degrading Bacterium, Sphingobium baderi Strain LL03T.</title>
        <authorList>
            <person name="Kaur J."/>
            <person name="Verma H."/>
            <person name="Tripathi C."/>
            <person name="Khurana J.P."/>
            <person name="Lal R."/>
        </authorList>
    </citation>
    <scope>NUCLEOTIDE SEQUENCE [LARGE SCALE GENOMIC DNA]</scope>
    <source>
        <strain evidence="1 2">LL03</strain>
    </source>
</reference>
<dbReference type="PATRIC" id="fig|1114964.3.peg.4551"/>
<comment type="caution">
    <text evidence="1">The sequence shown here is derived from an EMBL/GenBank/DDBJ whole genome shotgun (WGS) entry which is preliminary data.</text>
</comment>
<evidence type="ECO:0000313" key="2">
    <source>
        <dbReference type="Proteomes" id="UP000015524"/>
    </source>
</evidence>